<evidence type="ECO:0000256" key="10">
    <source>
        <dbReference type="SAM" id="MobiDB-lite"/>
    </source>
</evidence>
<dbReference type="EMBL" id="WIXP02000015">
    <property type="protein sequence ID" value="KAF6198874.1"/>
    <property type="molecule type" value="Genomic_DNA"/>
</dbReference>
<gene>
    <name evidence="15" type="ORF">GE061_006897</name>
</gene>
<dbReference type="InterPro" id="IPR039417">
    <property type="entry name" value="Peptidase_C1A_papain-like"/>
</dbReference>
<evidence type="ECO:0000259" key="14">
    <source>
        <dbReference type="SMART" id="SM00848"/>
    </source>
</evidence>
<dbReference type="InterPro" id="IPR025660">
    <property type="entry name" value="Pept_his_AS"/>
</dbReference>
<dbReference type="SUPFAM" id="SSF54403">
    <property type="entry name" value="Cystatin/monellin"/>
    <property type="match status" value="3"/>
</dbReference>
<keyword evidence="9" id="KW-0325">Glycoprotein</keyword>
<dbReference type="PANTHER" id="PTHR12411">
    <property type="entry name" value="CYSTEINE PROTEASE FAMILY C1-RELATED"/>
    <property type="match status" value="1"/>
</dbReference>
<feature type="region of interest" description="Disordered" evidence="10">
    <location>
        <begin position="719"/>
        <end position="744"/>
    </location>
</feature>
<evidence type="ECO:0000259" key="13">
    <source>
        <dbReference type="SMART" id="SM00645"/>
    </source>
</evidence>
<evidence type="ECO:0000259" key="12">
    <source>
        <dbReference type="SMART" id="SM00043"/>
    </source>
</evidence>
<feature type="compositionally biased region" description="Polar residues" evidence="10">
    <location>
        <begin position="52"/>
        <end position="62"/>
    </location>
</feature>
<evidence type="ECO:0000256" key="6">
    <source>
        <dbReference type="ARBA" id="ARBA00022807"/>
    </source>
</evidence>
<feature type="transmembrane region" description="Helical" evidence="11">
    <location>
        <begin position="401"/>
        <end position="424"/>
    </location>
</feature>
<dbReference type="SMART" id="SM00645">
    <property type="entry name" value="Pept_C1"/>
    <property type="match status" value="1"/>
</dbReference>
<dbReference type="PRINTS" id="PR00705">
    <property type="entry name" value="PAPAIN"/>
</dbReference>
<feature type="domain" description="Cystatin" evidence="12">
    <location>
        <begin position="614"/>
        <end position="724"/>
    </location>
</feature>
<evidence type="ECO:0000256" key="4">
    <source>
        <dbReference type="ARBA" id="ARBA00022729"/>
    </source>
</evidence>
<feature type="region of interest" description="Disordered" evidence="10">
    <location>
        <begin position="21"/>
        <end position="96"/>
    </location>
</feature>
<dbReference type="GO" id="GO:0006508">
    <property type="term" value="P:proteolysis"/>
    <property type="evidence" value="ECO:0007669"/>
    <property type="project" value="UniProtKB-KW"/>
</dbReference>
<feature type="domain" description="Peptidase C1A papain C-terminal" evidence="13">
    <location>
        <begin position="966"/>
        <end position="1183"/>
    </location>
</feature>
<dbReference type="InterPro" id="IPR013128">
    <property type="entry name" value="Peptidase_C1A"/>
</dbReference>
<dbReference type="GO" id="GO:0008234">
    <property type="term" value="F:cysteine-type peptidase activity"/>
    <property type="evidence" value="ECO:0007669"/>
    <property type="project" value="UniProtKB-KW"/>
</dbReference>
<dbReference type="PROSITE" id="PS00139">
    <property type="entry name" value="THIOL_PROTEASE_CYS"/>
    <property type="match status" value="1"/>
</dbReference>
<feature type="domain" description="Cystatin" evidence="12">
    <location>
        <begin position="497"/>
        <end position="610"/>
    </location>
</feature>
<dbReference type="Gene3D" id="3.10.450.10">
    <property type="match status" value="3"/>
</dbReference>
<dbReference type="Proteomes" id="UP000466442">
    <property type="component" value="Unassembled WGS sequence"/>
</dbReference>
<evidence type="ECO:0000313" key="16">
    <source>
        <dbReference type="Proteomes" id="UP000466442"/>
    </source>
</evidence>
<keyword evidence="4" id="KW-0732">Signal</keyword>
<keyword evidence="11" id="KW-0472">Membrane</keyword>
<dbReference type="FunFam" id="3.10.450.10:FF:000004">
    <property type="entry name" value="Cystatin C"/>
    <property type="match status" value="1"/>
</dbReference>
<dbReference type="InterPro" id="IPR046350">
    <property type="entry name" value="Cystatin_sf"/>
</dbReference>
<dbReference type="GO" id="GO:0004869">
    <property type="term" value="F:cysteine-type endopeptidase inhibitor activity"/>
    <property type="evidence" value="ECO:0007669"/>
    <property type="project" value="InterPro"/>
</dbReference>
<dbReference type="OrthoDB" id="387093at2759"/>
<feature type="compositionally biased region" description="Low complexity" evidence="10">
    <location>
        <begin position="29"/>
        <end position="50"/>
    </location>
</feature>
<dbReference type="SMART" id="SM00848">
    <property type="entry name" value="Inhibitor_I29"/>
    <property type="match status" value="1"/>
</dbReference>
<keyword evidence="11" id="KW-0812">Transmembrane</keyword>
<evidence type="ECO:0000256" key="5">
    <source>
        <dbReference type="ARBA" id="ARBA00022801"/>
    </source>
</evidence>
<dbReference type="AlphaFoldDB" id="A0A8S9WRL9"/>
<comment type="similarity">
    <text evidence="2">Belongs to the cystatin family.</text>
</comment>
<dbReference type="InterPro" id="IPR013201">
    <property type="entry name" value="Prot_inhib_I29"/>
</dbReference>
<comment type="caution">
    <text evidence="15">The sequence shown here is derived from an EMBL/GenBank/DDBJ whole genome shotgun (WGS) entry which is preliminary data.</text>
</comment>
<dbReference type="CDD" id="cd02248">
    <property type="entry name" value="Peptidase_C1A"/>
    <property type="match status" value="1"/>
</dbReference>
<evidence type="ECO:0000256" key="2">
    <source>
        <dbReference type="ARBA" id="ARBA00009403"/>
    </source>
</evidence>
<keyword evidence="8" id="KW-1015">Disulfide bond</keyword>
<dbReference type="SUPFAM" id="SSF54001">
    <property type="entry name" value="Cysteine proteinases"/>
    <property type="match status" value="1"/>
</dbReference>
<evidence type="ECO:0000256" key="11">
    <source>
        <dbReference type="SAM" id="Phobius"/>
    </source>
</evidence>
<name>A0A8S9WRL9_APOLU</name>
<feature type="transmembrane region" description="Helical" evidence="11">
    <location>
        <begin position="456"/>
        <end position="477"/>
    </location>
</feature>
<dbReference type="Pfam" id="PF08246">
    <property type="entry name" value="Inhibitor_I29"/>
    <property type="match status" value="1"/>
</dbReference>
<keyword evidence="16" id="KW-1185">Reference proteome</keyword>
<evidence type="ECO:0000256" key="1">
    <source>
        <dbReference type="ARBA" id="ARBA00008455"/>
    </source>
</evidence>
<feature type="domain" description="Cystatin" evidence="12">
    <location>
        <begin position="741"/>
        <end position="850"/>
    </location>
</feature>
<evidence type="ECO:0000256" key="7">
    <source>
        <dbReference type="ARBA" id="ARBA00023145"/>
    </source>
</evidence>
<evidence type="ECO:0000313" key="15">
    <source>
        <dbReference type="EMBL" id="KAF6198874.1"/>
    </source>
</evidence>
<accession>A0A8S9WRL9</accession>
<dbReference type="InterPro" id="IPR038765">
    <property type="entry name" value="Papain-like_cys_pep_sf"/>
</dbReference>
<dbReference type="InterPro" id="IPR000169">
    <property type="entry name" value="Pept_cys_AS"/>
</dbReference>
<dbReference type="CDD" id="cd00042">
    <property type="entry name" value="CY"/>
    <property type="match status" value="3"/>
</dbReference>
<sequence length="1185" mass="131429">MGPVDLVVPHWMRGQATTSHLAVAGSSHTPGSDPSTASSSPLLSISDAGSPTPGQGTASTPGSIEAPYWESDPRSLGPHPEDSTPPRVLLVGFGSGTSPGPESGLGALFLNPRPLTLTAREWRVVVDIDVVEIGDRVRAIGETVATLTQELKPLTEKDTRLKPSYFDIKRAAKVARELEEAAGEMREYLPVNRARRGYLVVSQDREYYAGLEVFDKETCRQRPMLICPPSFPLVHRSVKECISSIYFQNSDAAEICEWSVLVQPPAAGWRWEAASQKWYYSLSQPVVLTEQCPDEAAVEITLTGSGVIQPQIQCTLRTATHKLLPAGGNVPAQHFLRNRTIDVPTLWSLNATQLLEDKNLDAIVDRLRQQGQVQPGVWSEDEIRLEAALRMLEENEGNGPALVYGLGGSAVVLLFVLGLGLWWYRRTCRGVPLFCLFASREGTLPTASITRGRTPVYLGMGASCFIFGVLLITIVSAKEFAENVELHEAHQSLQRRSVIGGLKEVEVSENDLVKELSELAVKTLDDVDEDNVRRTVIDILDAKKQLVNGIMYHLELKIQDTSCLEDEDITYDDSCLSRTRGNPRICKIRMHRSFADKSPHNAKVVSSECKDEFEVVGAITEAKANSDYIHAMANFAMDDLNGMSNSVYWYKLAEILEAKTQVANGMNTFLTVELHSTNCLKNDKYKSDKVCGVDPDTLSKMVCHLVVWEQPWKNKKQVKKSSCSTLESPKLARNSSKKSKRSVLGAEESVADVNDQKIEEMKHFLSLQLTARANSDFIKKVVAVLNSTTQVVSGKLTRATVRVADTDCLKSENRSPSECTLSSQGHQICSVTILEQPWVNRKELTQSECHAVPSVTPHQSKIKRMAKVLGLSTGDKDLLSFSAFVNRESRLYKTDEEMRYRFHVFRANMLKAAYLNKTEQGTATYGATMFADMTKSEFKQYTGLVYNPNKRPAKLPKMAEIPDIDLPDEFDWRDSGVVTPVKNQGSCGSCWAFSVTGNIEGLYAIANKELLSFSEQELVDCDKLDNGCNGGFFNTAFESIEEMGGLELEKDYPYLGKNEKCHLDKSEIKVSVKDYVNISSDESEMAKFLVQTGPISIALNANAMQFYMGGVSHPLRFLCNPDDLDHGVLIVGYGVHRTKWTHKLLPYWLIKNSWGPRWGNKGYYMAYRGDGTCGLNKAATSAILE</sequence>
<organism evidence="15 16">
    <name type="scientific">Apolygus lucorum</name>
    <name type="common">Small green plant bug</name>
    <name type="synonym">Lygocoris lucorum</name>
    <dbReference type="NCBI Taxonomy" id="248454"/>
    <lineage>
        <taxon>Eukaryota</taxon>
        <taxon>Metazoa</taxon>
        <taxon>Ecdysozoa</taxon>
        <taxon>Arthropoda</taxon>
        <taxon>Hexapoda</taxon>
        <taxon>Insecta</taxon>
        <taxon>Pterygota</taxon>
        <taxon>Neoptera</taxon>
        <taxon>Paraneoptera</taxon>
        <taxon>Hemiptera</taxon>
        <taxon>Heteroptera</taxon>
        <taxon>Panheteroptera</taxon>
        <taxon>Cimicomorpha</taxon>
        <taxon>Miridae</taxon>
        <taxon>Mirini</taxon>
        <taxon>Apolygus</taxon>
    </lineage>
</organism>
<dbReference type="Gene3D" id="3.90.70.10">
    <property type="entry name" value="Cysteine proteinases"/>
    <property type="match status" value="1"/>
</dbReference>
<dbReference type="Pfam" id="PF00031">
    <property type="entry name" value="Cystatin"/>
    <property type="match status" value="3"/>
</dbReference>
<evidence type="ECO:0008006" key="17">
    <source>
        <dbReference type="Google" id="ProtNLM"/>
    </source>
</evidence>
<reference evidence="15" key="1">
    <citation type="journal article" date="2021" name="Mol. Ecol. Resour.">
        <title>Apolygus lucorum genome provides insights into omnivorousness and mesophyll feeding.</title>
        <authorList>
            <person name="Liu Y."/>
            <person name="Liu H."/>
            <person name="Wang H."/>
            <person name="Huang T."/>
            <person name="Liu B."/>
            <person name="Yang B."/>
            <person name="Yin L."/>
            <person name="Li B."/>
            <person name="Zhang Y."/>
            <person name="Zhang S."/>
            <person name="Jiang F."/>
            <person name="Zhang X."/>
            <person name="Ren Y."/>
            <person name="Wang B."/>
            <person name="Wang S."/>
            <person name="Lu Y."/>
            <person name="Wu K."/>
            <person name="Fan W."/>
            <person name="Wang G."/>
        </authorList>
    </citation>
    <scope>NUCLEOTIDE SEQUENCE</scope>
    <source>
        <strain evidence="15">12Hb</strain>
    </source>
</reference>
<proteinExistence type="inferred from homology"/>
<evidence type="ECO:0000256" key="8">
    <source>
        <dbReference type="ARBA" id="ARBA00023157"/>
    </source>
</evidence>
<feature type="domain" description="Cathepsin propeptide inhibitor" evidence="14">
    <location>
        <begin position="881"/>
        <end position="938"/>
    </location>
</feature>
<keyword evidence="3" id="KW-0645">Protease</keyword>
<evidence type="ECO:0000256" key="9">
    <source>
        <dbReference type="ARBA" id="ARBA00023180"/>
    </source>
</evidence>
<comment type="similarity">
    <text evidence="1">Belongs to the peptidase C1 family.</text>
</comment>
<dbReference type="InterPro" id="IPR000668">
    <property type="entry name" value="Peptidase_C1A_C"/>
</dbReference>
<keyword evidence="6" id="KW-0788">Thiol protease</keyword>
<dbReference type="SMART" id="SM00043">
    <property type="entry name" value="CY"/>
    <property type="match status" value="3"/>
</dbReference>
<dbReference type="InterPro" id="IPR000010">
    <property type="entry name" value="Cystatin_dom"/>
</dbReference>
<keyword evidence="7" id="KW-0865">Zymogen</keyword>
<dbReference type="FunFam" id="3.90.70.10:FF:000130">
    <property type="entry name" value="Cysteine proteinase 1"/>
    <property type="match status" value="1"/>
</dbReference>
<dbReference type="PROSITE" id="PS00639">
    <property type="entry name" value="THIOL_PROTEASE_HIS"/>
    <property type="match status" value="1"/>
</dbReference>
<protein>
    <recommendedName>
        <fullName evidence="17">Cathepsin F</fullName>
    </recommendedName>
</protein>
<evidence type="ECO:0000256" key="3">
    <source>
        <dbReference type="ARBA" id="ARBA00022670"/>
    </source>
</evidence>
<keyword evidence="11" id="KW-1133">Transmembrane helix</keyword>
<keyword evidence="5" id="KW-0378">Hydrolase</keyword>
<dbReference type="Pfam" id="PF00112">
    <property type="entry name" value="Peptidase_C1"/>
    <property type="match status" value="1"/>
</dbReference>